<comment type="caution">
    <text evidence="1">The sequence shown here is derived from an EMBL/GenBank/DDBJ whole genome shotgun (WGS) entry which is preliminary data.</text>
</comment>
<evidence type="ECO:0000313" key="1">
    <source>
        <dbReference type="EMBL" id="GIY19783.1"/>
    </source>
</evidence>
<evidence type="ECO:0000313" key="2">
    <source>
        <dbReference type="Proteomes" id="UP001054945"/>
    </source>
</evidence>
<dbReference type="Proteomes" id="UP001054945">
    <property type="component" value="Unassembled WGS sequence"/>
</dbReference>
<organism evidence="1 2">
    <name type="scientific">Caerostris extrusa</name>
    <name type="common">Bark spider</name>
    <name type="synonym">Caerostris bankana</name>
    <dbReference type="NCBI Taxonomy" id="172846"/>
    <lineage>
        <taxon>Eukaryota</taxon>
        <taxon>Metazoa</taxon>
        <taxon>Ecdysozoa</taxon>
        <taxon>Arthropoda</taxon>
        <taxon>Chelicerata</taxon>
        <taxon>Arachnida</taxon>
        <taxon>Araneae</taxon>
        <taxon>Araneomorphae</taxon>
        <taxon>Entelegynae</taxon>
        <taxon>Araneoidea</taxon>
        <taxon>Araneidae</taxon>
        <taxon>Caerostris</taxon>
    </lineage>
</organism>
<proteinExistence type="predicted"/>
<protein>
    <submittedName>
        <fullName evidence="1">Uncharacterized protein</fullName>
    </submittedName>
</protein>
<accession>A0AAV4RCT4</accession>
<dbReference type="AlphaFoldDB" id="A0AAV4RCT4"/>
<feature type="non-terminal residue" evidence="1">
    <location>
        <position position="1"/>
    </location>
</feature>
<reference evidence="1 2" key="1">
    <citation type="submission" date="2021-06" db="EMBL/GenBank/DDBJ databases">
        <title>Caerostris extrusa draft genome.</title>
        <authorList>
            <person name="Kono N."/>
            <person name="Arakawa K."/>
        </authorList>
    </citation>
    <scope>NUCLEOTIDE SEQUENCE [LARGE SCALE GENOMIC DNA]</scope>
</reference>
<dbReference type="EMBL" id="BPLR01007792">
    <property type="protein sequence ID" value="GIY19783.1"/>
    <property type="molecule type" value="Genomic_DNA"/>
</dbReference>
<gene>
    <name evidence="1" type="ORF">CEXT_420191</name>
</gene>
<name>A0AAV4RCT4_CAEEX</name>
<keyword evidence="2" id="KW-1185">Reference proteome</keyword>
<sequence>VHLLIKWVIVYIAIRIYNALQSKRRRFDLYDLRATGIRSSWFPNAAAGKRTGIALSGISLAGGEYPSKVTSCTFLLSWHVLNKDFDMKSM</sequence>